<name>A0ABQ7Q779_PLUXY</name>
<evidence type="ECO:0000313" key="2">
    <source>
        <dbReference type="EMBL" id="KAG7301087.1"/>
    </source>
</evidence>
<evidence type="ECO:0000313" key="3">
    <source>
        <dbReference type="Proteomes" id="UP000823941"/>
    </source>
</evidence>
<keyword evidence="3" id="KW-1185">Reference proteome</keyword>
<proteinExistence type="predicted"/>
<evidence type="ECO:0000256" key="1">
    <source>
        <dbReference type="SAM" id="MobiDB-lite"/>
    </source>
</evidence>
<feature type="region of interest" description="Disordered" evidence="1">
    <location>
        <begin position="39"/>
        <end position="66"/>
    </location>
</feature>
<reference evidence="2 3" key="1">
    <citation type="submission" date="2021-06" db="EMBL/GenBank/DDBJ databases">
        <title>A haploid diamondback moth (Plutella xylostella L.) genome assembly resolves 31 chromosomes and identifies a diamide resistance mutation.</title>
        <authorList>
            <person name="Ward C.M."/>
            <person name="Perry K.D."/>
            <person name="Baker G."/>
            <person name="Powis K."/>
            <person name="Heckel D.G."/>
            <person name="Baxter S.W."/>
        </authorList>
    </citation>
    <scope>NUCLEOTIDE SEQUENCE [LARGE SCALE GENOMIC DNA]</scope>
    <source>
        <strain evidence="2 3">LV</strain>
        <tissue evidence="2">Single pupa</tissue>
    </source>
</reference>
<comment type="caution">
    <text evidence="2">The sequence shown here is derived from an EMBL/GenBank/DDBJ whole genome shotgun (WGS) entry which is preliminary data.</text>
</comment>
<sequence>MPMPAIMPMETGVLMPGLMRVMMPLRVRLPKPTTKLLLSRPTKADLKNGRRHPWCPRTGHRQEKPY</sequence>
<dbReference type="Proteomes" id="UP000823941">
    <property type="component" value="Chromosome 20"/>
</dbReference>
<organism evidence="2 3">
    <name type="scientific">Plutella xylostella</name>
    <name type="common">Diamondback moth</name>
    <name type="synonym">Plutella maculipennis</name>
    <dbReference type="NCBI Taxonomy" id="51655"/>
    <lineage>
        <taxon>Eukaryota</taxon>
        <taxon>Metazoa</taxon>
        <taxon>Ecdysozoa</taxon>
        <taxon>Arthropoda</taxon>
        <taxon>Hexapoda</taxon>
        <taxon>Insecta</taxon>
        <taxon>Pterygota</taxon>
        <taxon>Neoptera</taxon>
        <taxon>Endopterygota</taxon>
        <taxon>Lepidoptera</taxon>
        <taxon>Glossata</taxon>
        <taxon>Ditrysia</taxon>
        <taxon>Yponomeutoidea</taxon>
        <taxon>Plutellidae</taxon>
        <taxon>Plutella</taxon>
    </lineage>
</organism>
<accession>A0ABQ7Q779</accession>
<protein>
    <submittedName>
        <fullName evidence="2">Uncharacterized protein</fullName>
    </submittedName>
</protein>
<gene>
    <name evidence="2" type="ORF">JYU34_015485</name>
</gene>
<dbReference type="EMBL" id="JAHIBW010000020">
    <property type="protein sequence ID" value="KAG7301087.1"/>
    <property type="molecule type" value="Genomic_DNA"/>
</dbReference>